<dbReference type="SUPFAM" id="SSF90123">
    <property type="entry name" value="ABC transporter transmembrane region"/>
    <property type="match status" value="1"/>
</dbReference>
<dbReference type="InterPro" id="IPR036640">
    <property type="entry name" value="ABC1_TM_sf"/>
</dbReference>
<comment type="subcellular location">
    <subcellularLocation>
        <location evidence="1">Cell membrane</location>
        <topology evidence="1">Multi-pass membrane protein</topology>
    </subcellularLocation>
</comment>
<dbReference type="InterPro" id="IPR011527">
    <property type="entry name" value="ABC1_TM_dom"/>
</dbReference>
<dbReference type="AlphaFoldDB" id="A0A160SYF2"/>
<dbReference type="Proteomes" id="UP000243633">
    <property type="component" value="Chromosome 1"/>
</dbReference>
<evidence type="ECO:0000256" key="2">
    <source>
        <dbReference type="ARBA" id="ARBA00006526"/>
    </source>
</evidence>
<evidence type="ECO:0000256" key="6">
    <source>
        <dbReference type="ARBA" id="ARBA00022741"/>
    </source>
</evidence>
<dbReference type="PANTHER" id="PTHR43394">
    <property type="entry name" value="ATP-DEPENDENT PERMEASE MDL1, MITOCHONDRIAL"/>
    <property type="match status" value="1"/>
</dbReference>
<dbReference type="GO" id="GO:0016887">
    <property type="term" value="F:ATP hydrolysis activity"/>
    <property type="evidence" value="ECO:0007669"/>
    <property type="project" value="InterPro"/>
</dbReference>
<dbReference type="InterPro" id="IPR003439">
    <property type="entry name" value="ABC_transporter-like_ATP-bd"/>
</dbReference>
<keyword evidence="7 14" id="KW-0067">ATP-binding</keyword>
<dbReference type="PROSITE" id="PS50893">
    <property type="entry name" value="ABC_TRANSPORTER_2"/>
    <property type="match status" value="1"/>
</dbReference>
<evidence type="ECO:0000256" key="7">
    <source>
        <dbReference type="ARBA" id="ARBA00022840"/>
    </source>
</evidence>
<dbReference type="CDD" id="cd18544">
    <property type="entry name" value="ABC_6TM_TmrA_like"/>
    <property type="match status" value="1"/>
</dbReference>
<keyword evidence="14" id="KW-0378">Hydrolase</keyword>
<evidence type="ECO:0000259" key="12">
    <source>
        <dbReference type="PROSITE" id="PS50893"/>
    </source>
</evidence>
<dbReference type="InterPro" id="IPR027417">
    <property type="entry name" value="P-loop_NTPase"/>
</dbReference>
<keyword evidence="9 11" id="KW-0472">Membrane</keyword>
<feature type="transmembrane region" description="Helical" evidence="11">
    <location>
        <begin position="250"/>
        <end position="271"/>
    </location>
</feature>
<evidence type="ECO:0000256" key="10">
    <source>
        <dbReference type="ARBA" id="ARBA00034018"/>
    </source>
</evidence>
<comment type="similarity">
    <text evidence="2">Belongs to the ABC transporter superfamily. Drug exporter-2 (TC 3.A.1.117) family.</text>
</comment>
<evidence type="ECO:0000256" key="3">
    <source>
        <dbReference type="ARBA" id="ARBA00012191"/>
    </source>
</evidence>
<organism evidence="14 15">
    <name type="scientific">Buchnera aphidicola subsp. Tuberolachnus salignus</name>
    <dbReference type="NCBI Taxonomy" id="98804"/>
    <lineage>
        <taxon>Bacteria</taxon>
        <taxon>Pseudomonadati</taxon>
        <taxon>Pseudomonadota</taxon>
        <taxon>Gammaproteobacteria</taxon>
        <taxon>Enterobacterales</taxon>
        <taxon>Erwiniaceae</taxon>
        <taxon>Buchnera</taxon>
    </lineage>
</organism>
<dbReference type="FunFam" id="3.40.50.300:FF:000218">
    <property type="entry name" value="Multidrug ABC transporter ATP-binding protein"/>
    <property type="match status" value="1"/>
</dbReference>
<keyword evidence="8 11" id="KW-1133">Transmembrane helix</keyword>
<dbReference type="SUPFAM" id="SSF52540">
    <property type="entry name" value="P-loop containing nucleoside triphosphate hydrolases"/>
    <property type="match status" value="1"/>
</dbReference>
<dbReference type="SMART" id="SM00382">
    <property type="entry name" value="AAA"/>
    <property type="match status" value="1"/>
</dbReference>
<keyword evidence="6" id="KW-0547">Nucleotide-binding</keyword>
<keyword evidence="5 11" id="KW-0812">Transmembrane</keyword>
<protein>
    <recommendedName>
        <fullName evidence="3">ABC-type xenobiotic transporter</fullName>
        <ecNumber evidence="3">7.6.2.2</ecNumber>
    </recommendedName>
</protein>
<dbReference type="Gene3D" id="1.20.1560.10">
    <property type="entry name" value="ABC transporter type 1, transmembrane domain"/>
    <property type="match status" value="1"/>
</dbReference>
<comment type="catalytic activity">
    <reaction evidence="10">
        <text>ATP + H2O + xenobioticSide 1 = ADP + phosphate + xenobioticSide 2.</text>
        <dbReference type="EC" id="7.6.2.2"/>
    </reaction>
</comment>
<keyword evidence="15" id="KW-1185">Reference proteome</keyword>
<feature type="transmembrane region" description="Helical" evidence="11">
    <location>
        <begin position="25"/>
        <end position="49"/>
    </location>
</feature>
<dbReference type="PANTHER" id="PTHR43394:SF1">
    <property type="entry name" value="ATP-BINDING CASSETTE SUB-FAMILY B MEMBER 10, MITOCHONDRIAL"/>
    <property type="match status" value="1"/>
</dbReference>
<dbReference type="EC" id="7.6.2.2" evidence="3"/>
<feature type="transmembrane region" description="Helical" evidence="11">
    <location>
        <begin position="138"/>
        <end position="162"/>
    </location>
</feature>
<feature type="transmembrane region" description="Helical" evidence="11">
    <location>
        <begin position="168"/>
        <end position="185"/>
    </location>
</feature>
<dbReference type="Gene3D" id="3.40.50.300">
    <property type="entry name" value="P-loop containing nucleotide triphosphate hydrolases"/>
    <property type="match status" value="1"/>
</dbReference>
<dbReference type="InterPro" id="IPR017871">
    <property type="entry name" value="ABC_transporter-like_CS"/>
</dbReference>
<keyword evidence="4" id="KW-1003">Cell membrane</keyword>
<gene>
    <name evidence="14" type="primary">mdlB</name>
    <name evidence="14" type="ORF">BTSPAZIEG_0320</name>
</gene>
<dbReference type="InterPro" id="IPR003593">
    <property type="entry name" value="AAA+_ATPase"/>
</dbReference>
<accession>A0A160SYF2</accession>
<dbReference type="PATRIC" id="fig|98804.3.peg.302"/>
<evidence type="ECO:0000256" key="8">
    <source>
        <dbReference type="ARBA" id="ARBA00022989"/>
    </source>
</evidence>
<evidence type="ECO:0000256" key="1">
    <source>
        <dbReference type="ARBA" id="ARBA00004651"/>
    </source>
</evidence>
<reference evidence="15" key="1">
    <citation type="submission" date="2015-10" db="EMBL/GenBank/DDBJ databases">
        <authorList>
            <person name="Manzano-Marin A."/>
            <person name="Manzano-Marin A."/>
        </authorList>
    </citation>
    <scope>NUCLEOTIDE SEQUENCE [LARGE SCALE GENOMIC DNA]</scope>
    <source>
        <strain evidence="15">BTs</strain>
    </source>
</reference>
<evidence type="ECO:0000256" key="11">
    <source>
        <dbReference type="SAM" id="Phobius"/>
    </source>
</evidence>
<evidence type="ECO:0000256" key="4">
    <source>
        <dbReference type="ARBA" id="ARBA00022475"/>
    </source>
</evidence>
<evidence type="ECO:0000256" key="5">
    <source>
        <dbReference type="ARBA" id="ARBA00022692"/>
    </source>
</evidence>
<dbReference type="InterPro" id="IPR039421">
    <property type="entry name" value="Type_1_exporter"/>
</dbReference>
<feature type="domain" description="ABC transporter" evidence="12">
    <location>
        <begin position="341"/>
        <end position="575"/>
    </location>
</feature>
<evidence type="ECO:0000313" key="14">
    <source>
        <dbReference type="EMBL" id="CUR53284.1"/>
    </source>
</evidence>
<evidence type="ECO:0000259" key="13">
    <source>
        <dbReference type="PROSITE" id="PS50929"/>
    </source>
</evidence>
<dbReference type="GO" id="GO:0005524">
    <property type="term" value="F:ATP binding"/>
    <property type="evidence" value="ECO:0007669"/>
    <property type="project" value="UniProtKB-KW"/>
</dbReference>
<feature type="transmembrane region" description="Helical" evidence="11">
    <location>
        <begin position="61"/>
        <end position="84"/>
    </location>
</feature>
<dbReference type="GO" id="GO:0015421">
    <property type="term" value="F:ABC-type oligopeptide transporter activity"/>
    <property type="evidence" value="ECO:0007669"/>
    <property type="project" value="TreeGrafter"/>
</dbReference>
<dbReference type="Pfam" id="PF00664">
    <property type="entry name" value="ABC_membrane"/>
    <property type="match status" value="1"/>
</dbReference>
<feature type="domain" description="ABC transmembrane type-1" evidence="13">
    <location>
        <begin position="26"/>
        <end position="310"/>
    </location>
</feature>
<dbReference type="PROSITE" id="PS50929">
    <property type="entry name" value="ABC_TM1F"/>
    <property type="match status" value="1"/>
</dbReference>
<dbReference type="GO" id="GO:0005886">
    <property type="term" value="C:plasma membrane"/>
    <property type="evidence" value="ECO:0007669"/>
    <property type="project" value="UniProtKB-SubCell"/>
</dbReference>
<dbReference type="PROSITE" id="PS00211">
    <property type="entry name" value="ABC_TRANSPORTER_1"/>
    <property type="match status" value="1"/>
</dbReference>
<dbReference type="GO" id="GO:0008559">
    <property type="term" value="F:ABC-type xenobiotic transporter activity"/>
    <property type="evidence" value="ECO:0007669"/>
    <property type="project" value="UniProtKB-EC"/>
</dbReference>
<dbReference type="Pfam" id="PF00005">
    <property type="entry name" value="ABC_tran"/>
    <property type="match status" value="1"/>
</dbReference>
<dbReference type="STRING" id="98804.BTSPAZIEG_0320"/>
<name>A0A160SYF2_BUCTT</name>
<dbReference type="EMBL" id="LN890285">
    <property type="protein sequence ID" value="CUR53284.1"/>
    <property type="molecule type" value="Genomic_DNA"/>
</dbReference>
<proteinExistence type="inferred from homology"/>
<evidence type="ECO:0000256" key="9">
    <source>
        <dbReference type="ARBA" id="ARBA00023136"/>
    </source>
</evidence>
<evidence type="ECO:0000313" key="15">
    <source>
        <dbReference type="Proteomes" id="UP000243633"/>
    </source>
</evidence>
<sequence>MNNTIQSWLTLKKLLSYYKNHKKSLIFSCILMFFSIVTEILGPIIISMFLKNILTIKNYNYVTSIYLVFIFLILQIISASLNYIQKITFNKISISIIQKIRLQVMHSVLQQPMKIFDTVPIGNLVTNIINDTESIKEFYDVIISSILKNFILFFLILISMFYLDYKMALISSLMIPIVTLIMFIHQQYSKPIIQKIKNSITQLNVIINEMLNGIIIIQQFQQEKKFIKKIELISKKNYSERMKMLRLDGLLLRPLLSFISSIILVMIIMFFKLSNYNVLNISILYTFMNYLGRLNEPLISMANQQSLLQQAIVSSERIFTLLNSEKQTYGMNNLPWTTGEIEFKNVNFYYNIKEKKILHNINLKIKNNSFIALVGKTGSGKSTLAKLLMGYYPEYTGKIFLDKKDLKSLKKKKLRKNIAMVQQEPTILCDTFKQNITLGRKIKDEEILKIIKKVQLNSLVKTLPHNITTQLDPQGKNLSQGQKQLIGISRILVTRPKILIFDEATANIDAESEQKINHTLSEIKKYTTTIVIAHRLSTIINADKIIVLDQGKIIEQGSHVELLKKKGFYWKIYSFQLQEKNIF</sequence>
<dbReference type="RefSeq" id="WP_075472812.1">
    <property type="nucleotide sequence ID" value="NZ_LN890285.1"/>
</dbReference>